<comment type="caution">
    <text evidence="2">The sequence shown here is derived from an EMBL/GenBank/DDBJ whole genome shotgun (WGS) entry which is preliminary data.</text>
</comment>
<dbReference type="Proteomes" id="UP001314205">
    <property type="component" value="Unassembled WGS sequence"/>
</dbReference>
<accession>A0AAV1KTD1</accession>
<reference evidence="2 3" key="1">
    <citation type="submission" date="2023-11" db="EMBL/GenBank/DDBJ databases">
        <authorList>
            <person name="Hedman E."/>
            <person name="Englund M."/>
            <person name="Stromberg M."/>
            <person name="Nyberg Akerstrom W."/>
            <person name="Nylinder S."/>
            <person name="Jareborg N."/>
            <person name="Kallberg Y."/>
            <person name="Kronander E."/>
        </authorList>
    </citation>
    <scope>NUCLEOTIDE SEQUENCE [LARGE SCALE GENOMIC DNA]</scope>
</reference>
<feature type="region of interest" description="Disordered" evidence="1">
    <location>
        <begin position="58"/>
        <end position="82"/>
    </location>
</feature>
<organism evidence="2 3">
    <name type="scientific">Parnassius mnemosyne</name>
    <name type="common">clouded apollo</name>
    <dbReference type="NCBI Taxonomy" id="213953"/>
    <lineage>
        <taxon>Eukaryota</taxon>
        <taxon>Metazoa</taxon>
        <taxon>Ecdysozoa</taxon>
        <taxon>Arthropoda</taxon>
        <taxon>Hexapoda</taxon>
        <taxon>Insecta</taxon>
        <taxon>Pterygota</taxon>
        <taxon>Neoptera</taxon>
        <taxon>Endopterygota</taxon>
        <taxon>Lepidoptera</taxon>
        <taxon>Glossata</taxon>
        <taxon>Ditrysia</taxon>
        <taxon>Papilionoidea</taxon>
        <taxon>Papilionidae</taxon>
        <taxon>Parnassiinae</taxon>
        <taxon>Parnassini</taxon>
        <taxon>Parnassius</taxon>
        <taxon>Driopa</taxon>
    </lineage>
</organism>
<evidence type="ECO:0000313" key="2">
    <source>
        <dbReference type="EMBL" id="CAK1585062.1"/>
    </source>
</evidence>
<gene>
    <name evidence="2" type="ORF">PARMNEM_LOCUS6205</name>
</gene>
<dbReference type="AlphaFoldDB" id="A0AAV1KTD1"/>
<keyword evidence="3" id="KW-1185">Reference proteome</keyword>
<evidence type="ECO:0000313" key="3">
    <source>
        <dbReference type="Proteomes" id="UP001314205"/>
    </source>
</evidence>
<name>A0AAV1KTD1_9NEOP</name>
<proteinExistence type="predicted"/>
<sequence>MTNVIRATTLSIGVCVQKESSGQQHQWSSWSADVLRRAALSERAPDVQAAAARLLQHLQREQQRAQQQQHPQQQQQQHPQHGVPCARLLAAAQDAHDVPRLFLATLFLANAGNVEVVQGPPLTLNSFSVRVLSTDERLYRALADADENFLR</sequence>
<feature type="compositionally biased region" description="Low complexity" evidence="1">
    <location>
        <begin position="64"/>
        <end position="80"/>
    </location>
</feature>
<protein>
    <submittedName>
        <fullName evidence="2">Uncharacterized protein</fullName>
    </submittedName>
</protein>
<dbReference type="EMBL" id="CAVLGL010000079">
    <property type="protein sequence ID" value="CAK1585062.1"/>
    <property type="molecule type" value="Genomic_DNA"/>
</dbReference>
<evidence type="ECO:0000256" key="1">
    <source>
        <dbReference type="SAM" id="MobiDB-lite"/>
    </source>
</evidence>